<comment type="caution">
    <text evidence="1">The sequence shown here is derived from an EMBL/GenBank/DDBJ whole genome shotgun (WGS) entry which is preliminary data.</text>
</comment>
<name>A0ABD1ZXV3_VESSQ</name>
<sequence length="167" mass="19418">FILRDRIHIPQRDVHRRGKTNGLVTAATLRFKTGLIVGFPDEKKKKRRRRKRRRPKKKMAYIECRLIPATSATAATASRCIDVANVLSFPRLHPSYFGDSSSLFGFQWSSRNRRSFESFERFAPYRRTFTNTEEAASLLFAGNVHRSIQVCVDSCILYTQSEFLTRR</sequence>
<feature type="non-terminal residue" evidence="1">
    <location>
        <position position="167"/>
    </location>
</feature>
<reference evidence="1 2" key="1">
    <citation type="journal article" date="2024" name="Ann. Entomol. Soc. Am.">
        <title>Genomic analyses of the southern and eastern yellowjacket wasps (Hymenoptera: Vespidae) reveal evolutionary signatures of social life.</title>
        <authorList>
            <person name="Catto M.A."/>
            <person name="Caine P.B."/>
            <person name="Orr S.E."/>
            <person name="Hunt B.G."/>
            <person name="Goodisman M.A.D."/>
        </authorList>
    </citation>
    <scope>NUCLEOTIDE SEQUENCE [LARGE SCALE GENOMIC DNA]</scope>
    <source>
        <strain evidence="1">233</strain>
        <tissue evidence="1">Head and thorax</tissue>
    </source>
</reference>
<organism evidence="1 2">
    <name type="scientific">Vespula squamosa</name>
    <name type="common">Southern yellow jacket</name>
    <name type="synonym">Wasp</name>
    <dbReference type="NCBI Taxonomy" id="30214"/>
    <lineage>
        <taxon>Eukaryota</taxon>
        <taxon>Metazoa</taxon>
        <taxon>Ecdysozoa</taxon>
        <taxon>Arthropoda</taxon>
        <taxon>Hexapoda</taxon>
        <taxon>Insecta</taxon>
        <taxon>Pterygota</taxon>
        <taxon>Neoptera</taxon>
        <taxon>Endopterygota</taxon>
        <taxon>Hymenoptera</taxon>
        <taxon>Apocrita</taxon>
        <taxon>Aculeata</taxon>
        <taxon>Vespoidea</taxon>
        <taxon>Vespidae</taxon>
        <taxon>Vespinae</taxon>
        <taxon>Vespula</taxon>
    </lineage>
</organism>
<dbReference type="Proteomes" id="UP001607302">
    <property type="component" value="Unassembled WGS sequence"/>
</dbReference>
<evidence type="ECO:0000313" key="2">
    <source>
        <dbReference type="Proteomes" id="UP001607302"/>
    </source>
</evidence>
<gene>
    <name evidence="1" type="ORF">V1478_017868</name>
</gene>
<dbReference type="EMBL" id="JAUDFV010000166">
    <property type="protein sequence ID" value="KAL2712345.1"/>
    <property type="molecule type" value="Genomic_DNA"/>
</dbReference>
<protein>
    <submittedName>
        <fullName evidence="1">Uncharacterized protein</fullName>
    </submittedName>
</protein>
<proteinExistence type="predicted"/>
<keyword evidence="2" id="KW-1185">Reference proteome</keyword>
<feature type="non-terminal residue" evidence="1">
    <location>
        <position position="1"/>
    </location>
</feature>
<dbReference type="AlphaFoldDB" id="A0ABD1ZXV3"/>
<accession>A0ABD1ZXV3</accession>
<evidence type="ECO:0000313" key="1">
    <source>
        <dbReference type="EMBL" id="KAL2712345.1"/>
    </source>
</evidence>